<proteinExistence type="inferred from homology"/>
<reference evidence="3 4" key="1">
    <citation type="submission" date="2017-11" db="EMBL/GenBank/DDBJ databases">
        <title>The genome sequence of Candidatus Carsonella ruddii from the psyllid Bactericera trigonica.</title>
        <authorList>
            <person name="Katsir L."/>
            <person name="Zhepu R."/>
            <person name="Piasezky A."/>
            <person name="Jong J."/>
            <person name="Sela N."/>
            <person name="Freilich S."/>
            <person name="Bahar O."/>
        </authorList>
    </citation>
    <scope>NUCLEOTIDE SEQUENCE [LARGE SCALE GENOMIC DNA]</scope>
    <source>
        <strain evidence="3 4">BT</strain>
    </source>
</reference>
<name>A0A2K8K486_CARRU</name>
<dbReference type="PANTHER" id="PTHR10458:SF22">
    <property type="entry name" value="PEPTIDE DEFORMYLASE"/>
    <property type="match status" value="1"/>
</dbReference>
<dbReference type="CDD" id="cd00487">
    <property type="entry name" value="Pep_deformylase"/>
    <property type="match status" value="1"/>
</dbReference>
<evidence type="ECO:0000256" key="1">
    <source>
        <dbReference type="ARBA" id="ARBA00010759"/>
    </source>
</evidence>
<dbReference type="InterPro" id="IPR036821">
    <property type="entry name" value="Peptide_deformylase_sf"/>
</dbReference>
<dbReference type="RefSeq" id="WP_157801491.1">
    <property type="nucleotide sequence ID" value="NZ_CP024798.1"/>
</dbReference>
<keyword evidence="2" id="KW-0408">Iron</keyword>
<dbReference type="PANTHER" id="PTHR10458">
    <property type="entry name" value="PEPTIDE DEFORMYLASE"/>
    <property type="match status" value="1"/>
</dbReference>
<keyword evidence="2" id="KW-0479">Metal-binding</keyword>
<comment type="similarity">
    <text evidence="1 2">Belongs to the polypeptide deformylase family.</text>
</comment>
<dbReference type="EC" id="3.5.1.88" evidence="2"/>
<feature type="binding site" evidence="2">
    <location>
        <position position="91"/>
    </location>
    <ligand>
        <name>Fe cation</name>
        <dbReference type="ChEBI" id="CHEBI:24875"/>
    </ligand>
</feature>
<protein>
    <recommendedName>
        <fullName evidence="2">Peptide deformylase</fullName>
        <shortName evidence="2">PDF</shortName>
        <ecNumber evidence="2">3.5.1.88</ecNumber>
    </recommendedName>
    <alternativeName>
        <fullName evidence="2">Polypeptide deformylase</fullName>
    </alternativeName>
</protein>
<dbReference type="SUPFAM" id="SSF56420">
    <property type="entry name" value="Peptide deformylase"/>
    <property type="match status" value="1"/>
</dbReference>
<dbReference type="GO" id="GO:0042586">
    <property type="term" value="F:peptide deformylase activity"/>
    <property type="evidence" value="ECO:0007669"/>
    <property type="project" value="UniProtKB-UniRule"/>
</dbReference>
<dbReference type="AlphaFoldDB" id="A0A2K8K486"/>
<gene>
    <name evidence="2 3" type="primary">def</name>
    <name evidence="3" type="ORF">CUN91_00435</name>
</gene>
<sequence length="153" mass="18033">MLLKILSIKDKRLRKKSKKMFFYNKIKKIFLIKRMIFTMYEKKGIGISSTQINFKNKIIIVDLNKKNKPSIIINPSVIKNSSLITLSTEGCLSIKNFFINIPRPEKIFLNFVNLYNKIKKKIFNNINSRCLQHEIDHLNGILIIDYNNKIIKT</sequence>
<comment type="catalytic activity">
    <reaction evidence="2">
        <text>N-terminal N-formyl-L-methionyl-[peptide] + H2O = N-terminal L-methionyl-[peptide] + formate</text>
        <dbReference type="Rhea" id="RHEA:24420"/>
        <dbReference type="Rhea" id="RHEA-COMP:10639"/>
        <dbReference type="Rhea" id="RHEA-COMP:10640"/>
        <dbReference type="ChEBI" id="CHEBI:15377"/>
        <dbReference type="ChEBI" id="CHEBI:15740"/>
        <dbReference type="ChEBI" id="CHEBI:49298"/>
        <dbReference type="ChEBI" id="CHEBI:64731"/>
        <dbReference type="EC" id="3.5.1.88"/>
    </reaction>
</comment>
<keyword evidence="2" id="KW-0648">Protein biosynthesis</keyword>
<feature type="active site" evidence="2">
    <location>
        <position position="134"/>
    </location>
</feature>
<organism evidence="3 4">
    <name type="scientific">Carsonella ruddii</name>
    <dbReference type="NCBI Taxonomy" id="114186"/>
    <lineage>
        <taxon>Bacteria</taxon>
        <taxon>Pseudomonadati</taxon>
        <taxon>Pseudomonadota</taxon>
        <taxon>Gammaproteobacteria</taxon>
        <taxon>Oceanospirillales</taxon>
        <taxon>Halomonadaceae</taxon>
        <taxon>Zymobacter group</taxon>
        <taxon>Candidatus Carsonella</taxon>
    </lineage>
</organism>
<dbReference type="GO" id="GO:0006412">
    <property type="term" value="P:translation"/>
    <property type="evidence" value="ECO:0007669"/>
    <property type="project" value="UniProtKB-UniRule"/>
</dbReference>
<comment type="cofactor">
    <cofactor evidence="2">
        <name>Fe(2+)</name>
        <dbReference type="ChEBI" id="CHEBI:29033"/>
    </cofactor>
    <text evidence="2">Binds 1 Fe(2+) ion.</text>
</comment>
<dbReference type="Gene3D" id="3.90.45.10">
    <property type="entry name" value="Peptide deformylase"/>
    <property type="match status" value="1"/>
</dbReference>
<dbReference type="Pfam" id="PF01327">
    <property type="entry name" value="Pep_deformylase"/>
    <property type="match status" value="1"/>
</dbReference>
<dbReference type="OrthoDB" id="9804313at2"/>
<dbReference type="NCBIfam" id="TIGR00079">
    <property type="entry name" value="pept_deformyl"/>
    <property type="match status" value="1"/>
</dbReference>
<evidence type="ECO:0000313" key="3">
    <source>
        <dbReference type="EMBL" id="ATX33422.1"/>
    </source>
</evidence>
<dbReference type="PIRSF" id="PIRSF004749">
    <property type="entry name" value="Pep_def"/>
    <property type="match status" value="1"/>
</dbReference>
<feature type="binding site" evidence="2">
    <location>
        <position position="137"/>
    </location>
    <ligand>
        <name>Fe cation</name>
        <dbReference type="ChEBI" id="CHEBI:24875"/>
    </ligand>
</feature>
<dbReference type="Proteomes" id="UP000230531">
    <property type="component" value="Chromosome"/>
</dbReference>
<dbReference type="InterPro" id="IPR023635">
    <property type="entry name" value="Peptide_deformylase"/>
</dbReference>
<evidence type="ECO:0000313" key="4">
    <source>
        <dbReference type="Proteomes" id="UP000230531"/>
    </source>
</evidence>
<comment type="function">
    <text evidence="2">Removes the formyl group from the N-terminal Met of newly synthesized proteins. Requires at least a dipeptide for an efficient rate of reaction. N-terminal L-methionine is a prerequisite for activity but the enzyme has broad specificity at other positions.</text>
</comment>
<evidence type="ECO:0000256" key="2">
    <source>
        <dbReference type="HAMAP-Rule" id="MF_00163"/>
    </source>
</evidence>
<accession>A0A2K8K486</accession>
<dbReference type="PRINTS" id="PR01576">
    <property type="entry name" value="PDEFORMYLASE"/>
</dbReference>
<dbReference type="EMBL" id="CP024798">
    <property type="protein sequence ID" value="ATX33422.1"/>
    <property type="molecule type" value="Genomic_DNA"/>
</dbReference>
<feature type="binding site" evidence="2">
    <location>
        <position position="133"/>
    </location>
    <ligand>
        <name>Fe cation</name>
        <dbReference type="ChEBI" id="CHEBI:24875"/>
    </ligand>
</feature>
<dbReference type="HAMAP" id="MF_00163">
    <property type="entry name" value="Pep_deformylase"/>
    <property type="match status" value="1"/>
</dbReference>
<keyword evidence="2" id="KW-0378">Hydrolase</keyword>
<dbReference type="GO" id="GO:0046872">
    <property type="term" value="F:metal ion binding"/>
    <property type="evidence" value="ECO:0007669"/>
    <property type="project" value="UniProtKB-KW"/>
</dbReference>